<dbReference type="GO" id="GO:0046872">
    <property type="term" value="F:metal ion binding"/>
    <property type="evidence" value="ECO:0007669"/>
    <property type="project" value="InterPro"/>
</dbReference>
<protein>
    <recommendedName>
        <fullName evidence="2">High-affinity zinc uptake system protein ZnuA</fullName>
    </recommendedName>
</protein>
<evidence type="ECO:0000256" key="5">
    <source>
        <dbReference type="ARBA" id="ARBA00022906"/>
    </source>
</evidence>
<feature type="signal peptide" evidence="7">
    <location>
        <begin position="1"/>
        <end position="18"/>
    </location>
</feature>
<evidence type="ECO:0000256" key="6">
    <source>
        <dbReference type="SAM" id="MobiDB-lite"/>
    </source>
</evidence>
<dbReference type="SUPFAM" id="SSF53807">
    <property type="entry name" value="Helical backbone' metal receptor"/>
    <property type="match status" value="1"/>
</dbReference>
<reference evidence="8 9" key="1">
    <citation type="submission" date="2019-04" db="EMBL/GenBank/DDBJ databases">
        <title>Draft genome sequence of Gemmobacter aestuarii sp. nov.</title>
        <authorList>
            <person name="Hameed A."/>
            <person name="Lin S.-Y."/>
            <person name="Shahina M."/>
            <person name="Lai W.-A."/>
            <person name="Young C.-C."/>
        </authorList>
    </citation>
    <scope>NUCLEOTIDE SEQUENCE [LARGE SCALE GENOMIC DNA]</scope>
    <source>
        <strain evidence="8 9">CC-PW-75</strain>
    </source>
</reference>
<dbReference type="OrthoDB" id="7346865at2"/>
<comment type="caution">
    <text evidence="8">The sequence shown here is derived from an EMBL/GenBank/DDBJ whole genome shotgun (WGS) entry which is preliminary data.</text>
</comment>
<comment type="similarity">
    <text evidence="1">Belongs to the bacterial solute-binding protein 9 family.</text>
</comment>
<dbReference type="Gene3D" id="3.40.50.1980">
    <property type="entry name" value="Nitrogenase molybdenum iron protein domain"/>
    <property type="match status" value="2"/>
</dbReference>
<dbReference type="InterPro" id="IPR050492">
    <property type="entry name" value="Bact_metal-bind_prot9"/>
</dbReference>
<evidence type="ECO:0000256" key="2">
    <source>
        <dbReference type="ARBA" id="ARBA00015915"/>
    </source>
</evidence>
<dbReference type="GO" id="GO:0006829">
    <property type="term" value="P:zinc ion transport"/>
    <property type="evidence" value="ECO:0007669"/>
    <property type="project" value="UniProtKB-KW"/>
</dbReference>
<keyword evidence="5" id="KW-0406">Ion transport</keyword>
<keyword evidence="9" id="KW-1185">Reference proteome</keyword>
<keyword evidence="3" id="KW-0813">Transport</keyword>
<name>A0A4S3MN58_9RHOB</name>
<dbReference type="AlphaFoldDB" id="A0A4S3MN58"/>
<dbReference type="RefSeq" id="WP_136394329.1">
    <property type="nucleotide sequence ID" value="NZ_SSND01000002.1"/>
</dbReference>
<dbReference type="PANTHER" id="PTHR42953:SF3">
    <property type="entry name" value="HIGH-AFFINITY ZINC UPTAKE SYSTEM PROTEIN ZNUA"/>
    <property type="match status" value="1"/>
</dbReference>
<keyword evidence="5" id="KW-0862">Zinc</keyword>
<dbReference type="PANTHER" id="PTHR42953">
    <property type="entry name" value="HIGH-AFFINITY ZINC UPTAKE SYSTEM PROTEIN ZNUA-RELATED"/>
    <property type="match status" value="1"/>
</dbReference>
<evidence type="ECO:0000313" key="8">
    <source>
        <dbReference type="EMBL" id="THD83434.1"/>
    </source>
</evidence>
<sequence>MRYIISLFLASTALPAMADAPRVVTDIPPVQSLVAQVMGDLGEPAVLLEKGANAHSFQMRPSQAAELAEADLVVWIGPQLTPWLDRALQGLGEGAERLTLLDAPGTYRQDFADHDAKAEDGGHDHDHDHDHEAETEAAGHSDGGHFDEGHEDGGHEDEGHEDGGHEDHAHSGLDPHAWLDPANGRVWLDVIAAELGRIDPDNAAAYQANAEAARARITALDGELSAILGPVRDRPFMVEHDAYGYFAGHYGLSVKGSVRLGDATEPGAAHLADLRSGLEGVVCVFPEAGHDPKSTALLIEGTDVRLGSALDPEGSMIDPGPDAYETLLRALAGTLTDCLAP</sequence>
<feature type="region of interest" description="Disordered" evidence="6">
    <location>
        <begin position="116"/>
        <end position="176"/>
    </location>
</feature>
<gene>
    <name evidence="8" type="ORF">E7811_09075</name>
</gene>
<proteinExistence type="inferred from homology"/>
<dbReference type="Proteomes" id="UP000309450">
    <property type="component" value="Unassembled WGS sequence"/>
</dbReference>
<evidence type="ECO:0000256" key="7">
    <source>
        <dbReference type="SAM" id="SignalP"/>
    </source>
</evidence>
<evidence type="ECO:0000256" key="3">
    <source>
        <dbReference type="ARBA" id="ARBA00022448"/>
    </source>
</evidence>
<organism evidence="8 9">
    <name type="scientific">Aliigemmobacter aestuarii</name>
    <dbReference type="NCBI Taxonomy" id="1445661"/>
    <lineage>
        <taxon>Bacteria</taxon>
        <taxon>Pseudomonadati</taxon>
        <taxon>Pseudomonadota</taxon>
        <taxon>Alphaproteobacteria</taxon>
        <taxon>Rhodobacterales</taxon>
        <taxon>Paracoccaceae</taxon>
        <taxon>Aliigemmobacter</taxon>
    </lineage>
</organism>
<feature type="chain" id="PRO_5021024668" description="High-affinity zinc uptake system protein ZnuA" evidence="7">
    <location>
        <begin position="19"/>
        <end position="341"/>
    </location>
</feature>
<dbReference type="EMBL" id="SSND01000002">
    <property type="protein sequence ID" value="THD83434.1"/>
    <property type="molecule type" value="Genomic_DNA"/>
</dbReference>
<feature type="compositionally biased region" description="Basic and acidic residues" evidence="6">
    <location>
        <begin position="116"/>
        <end position="173"/>
    </location>
</feature>
<accession>A0A4S3MN58</accession>
<evidence type="ECO:0000256" key="4">
    <source>
        <dbReference type="ARBA" id="ARBA00022729"/>
    </source>
</evidence>
<evidence type="ECO:0000256" key="1">
    <source>
        <dbReference type="ARBA" id="ARBA00011028"/>
    </source>
</evidence>
<dbReference type="Pfam" id="PF01297">
    <property type="entry name" value="ZnuA"/>
    <property type="match status" value="1"/>
</dbReference>
<keyword evidence="4 7" id="KW-0732">Signal</keyword>
<evidence type="ECO:0000313" key="9">
    <source>
        <dbReference type="Proteomes" id="UP000309450"/>
    </source>
</evidence>
<keyword evidence="5" id="KW-0864">Zinc transport</keyword>
<dbReference type="InterPro" id="IPR006127">
    <property type="entry name" value="ZnuA-like"/>
</dbReference>